<dbReference type="Gene3D" id="2.60.120.280">
    <property type="entry name" value="Regulatory protein AraC"/>
    <property type="match status" value="1"/>
</dbReference>
<keyword evidence="7" id="KW-1185">Reference proteome</keyword>
<evidence type="ECO:0000313" key="6">
    <source>
        <dbReference type="EMBL" id="MFD0958491.1"/>
    </source>
</evidence>
<name>A0ABW3HLX0_9BACL</name>
<evidence type="ECO:0000256" key="2">
    <source>
        <dbReference type="ARBA" id="ARBA00023125"/>
    </source>
</evidence>
<evidence type="ECO:0000259" key="5">
    <source>
        <dbReference type="PROSITE" id="PS01124"/>
    </source>
</evidence>
<dbReference type="InterPro" id="IPR018062">
    <property type="entry name" value="HTH_AraC-typ_CS"/>
</dbReference>
<dbReference type="InterPro" id="IPR050204">
    <property type="entry name" value="AraC_XylS_family_regulators"/>
</dbReference>
<keyword evidence="2" id="KW-0238">DNA-binding</keyword>
<dbReference type="Proteomes" id="UP001596989">
    <property type="component" value="Unassembled WGS sequence"/>
</dbReference>
<protein>
    <submittedName>
        <fullName evidence="6">AraC family transcriptional regulator</fullName>
    </submittedName>
</protein>
<dbReference type="SMART" id="SM00342">
    <property type="entry name" value="HTH_ARAC"/>
    <property type="match status" value="1"/>
</dbReference>
<dbReference type="Pfam" id="PF02311">
    <property type="entry name" value="AraC_binding"/>
    <property type="match status" value="1"/>
</dbReference>
<keyword evidence="3" id="KW-0010">Activator</keyword>
<dbReference type="SUPFAM" id="SSF51215">
    <property type="entry name" value="Regulatory protein AraC"/>
    <property type="match status" value="1"/>
</dbReference>
<evidence type="ECO:0000256" key="4">
    <source>
        <dbReference type="ARBA" id="ARBA00023163"/>
    </source>
</evidence>
<dbReference type="InterPro" id="IPR037923">
    <property type="entry name" value="HTH-like"/>
</dbReference>
<dbReference type="InterPro" id="IPR003313">
    <property type="entry name" value="AraC-bd"/>
</dbReference>
<evidence type="ECO:0000256" key="3">
    <source>
        <dbReference type="ARBA" id="ARBA00023159"/>
    </source>
</evidence>
<feature type="domain" description="HTH araC/xylS-type" evidence="5">
    <location>
        <begin position="196"/>
        <end position="293"/>
    </location>
</feature>
<comment type="caution">
    <text evidence="6">The sequence shown here is derived from an EMBL/GenBank/DDBJ whole genome shotgun (WGS) entry which is preliminary data.</text>
</comment>
<keyword evidence="4" id="KW-0804">Transcription</keyword>
<dbReference type="PANTHER" id="PTHR46796">
    <property type="entry name" value="HTH-TYPE TRANSCRIPTIONAL ACTIVATOR RHAS-RELATED"/>
    <property type="match status" value="1"/>
</dbReference>
<dbReference type="SUPFAM" id="SSF46689">
    <property type="entry name" value="Homeodomain-like"/>
    <property type="match status" value="2"/>
</dbReference>
<dbReference type="CDD" id="cd06986">
    <property type="entry name" value="cupin_MmsR-like_N"/>
    <property type="match status" value="1"/>
</dbReference>
<dbReference type="PROSITE" id="PS00041">
    <property type="entry name" value="HTH_ARAC_FAMILY_1"/>
    <property type="match status" value="1"/>
</dbReference>
<dbReference type="RefSeq" id="WP_377562277.1">
    <property type="nucleotide sequence ID" value="NZ_JBHTJZ010000005.1"/>
</dbReference>
<proteinExistence type="predicted"/>
<dbReference type="EMBL" id="JBHTJZ010000005">
    <property type="protein sequence ID" value="MFD0958491.1"/>
    <property type="molecule type" value="Genomic_DNA"/>
</dbReference>
<evidence type="ECO:0000256" key="1">
    <source>
        <dbReference type="ARBA" id="ARBA00023015"/>
    </source>
</evidence>
<evidence type="ECO:0000313" key="7">
    <source>
        <dbReference type="Proteomes" id="UP001596989"/>
    </source>
</evidence>
<dbReference type="Pfam" id="PF12833">
    <property type="entry name" value="HTH_18"/>
    <property type="match status" value="1"/>
</dbReference>
<dbReference type="PROSITE" id="PS01124">
    <property type="entry name" value="HTH_ARAC_FAMILY_2"/>
    <property type="match status" value="1"/>
</dbReference>
<reference evidence="7" key="1">
    <citation type="journal article" date="2019" name="Int. J. Syst. Evol. Microbiol.">
        <title>The Global Catalogue of Microorganisms (GCM) 10K type strain sequencing project: providing services to taxonomists for standard genome sequencing and annotation.</title>
        <authorList>
            <consortium name="The Broad Institute Genomics Platform"/>
            <consortium name="The Broad Institute Genome Sequencing Center for Infectious Disease"/>
            <person name="Wu L."/>
            <person name="Ma J."/>
        </authorList>
    </citation>
    <scope>NUCLEOTIDE SEQUENCE [LARGE SCALE GENOMIC DNA]</scope>
    <source>
        <strain evidence="7">CCUG 59129</strain>
    </source>
</reference>
<dbReference type="InterPro" id="IPR018060">
    <property type="entry name" value="HTH_AraC"/>
</dbReference>
<dbReference type="Gene3D" id="1.10.10.60">
    <property type="entry name" value="Homeodomain-like"/>
    <property type="match status" value="2"/>
</dbReference>
<organism evidence="6 7">
    <name type="scientific">Paenibacillus chungangensis</name>
    <dbReference type="NCBI Taxonomy" id="696535"/>
    <lineage>
        <taxon>Bacteria</taxon>
        <taxon>Bacillati</taxon>
        <taxon>Bacillota</taxon>
        <taxon>Bacilli</taxon>
        <taxon>Bacillales</taxon>
        <taxon>Paenibacillaceae</taxon>
        <taxon>Paenibacillus</taxon>
    </lineage>
</organism>
<gene>
    <name evidence="6" type="ORF">ACFQ2I_03735</name>
</gene>
<dbReference type="InterPro" id="IPR009057">
    <property type="entry name" value="Homeodomain-like_sf"/>
</dbReference>
<sequence>MDTHYYFSISMNKSPLMEEMSVLFSGEGRPVEGHYIGPAVHDFYLIHLVLDGEGTFETLGESYRLGKGDVFVIFPDILVKYEADKQRPWSYVWVAFSGGLADAALSELGVTPDRTVIRSDRPTRLRRLFRMLRKSLDHHSLPSLGNAESAGWLRLLLYELGKEIHRRQSENGEGCSTNGDGEDADVLHQPSYSRIDQAVRLMNLQYAHPLTIEGIAATLGYHRSHLTKLFKLATGLSPAQYLFKVRMKKAERLLESDLTIAQVASSVGFGDPLFFSKQFRRWSGRSPTAFRKERQSSAE</sequence>
<accession>A0ABW3HLX0</accession>
<keyword evidence="1" id="KW-0805">Transcription regulation</keyword>